<keyword evidence="5" id="KW-0418">Kinase</keyword>
<dbReference type="GO" id="GO:0005524">
    <property type="term" value="F:ATP binding"/>
    <property type="evidence" value="ECO:0007669"/>
    <property type="project" value="UniProtKB-KW"/>
</dbReference>
<accession>A0A1I0A5J4</accession>
<comment type="similarity">
    <text evidence="1">Belongs to the CpsD/CapB family.</text>
</comment>
<dbReference type="InterPro" id="IPR027417">
    <property type="entry name" value="P-loop_NTPase"/>
</dbReference>
<keyword evidence="4" id="KW-0547">Nucleotide-binding</keyword>
<comment type="catalytic activity">
    <reaction evidence="8">
        <text>L-tyrosyl-[protein] + ATP = O-phospho-L-tyrosyl-[protein] + ADP + H(+)</text>
        <dbReference type="Rhea" id="RHEA:10596"/>
        <dbReference type="Rhea" id="RHEA-COMP:10136"/>
        <dbReference type="Rhea" id="RHEA-COMP:20101"/>
        <dbReference type="ChEBI" id="CHEBI:15378"/>
        <dbReference type="ChEBI" id="CHEBI:30616"/>
        <dbReference type="ChEBI" id="CHEBI:46858"/>
        <dbReference type="ChEBI" id="CHEBI:61978"/>
        <dbReference type="ChEBI" id="CHEBI:456216"/>
        <dbReference type="EC" id="2.7.10.2"/>
    </reaction>
</comment>
<keyword evidence="7" id="KW-0829">Tyrosine-protein kinase</keyword>
<name>A0A1I0A5J4_9BACI</name>
<evidence type="ECO:0000313" key="10">
    <source>
        <dbReference type="EMBL" id="SES89379.1"/>
    </source>
</evidence>
<keyword evidence="3" id="KW-0808">Transferase</keyword>
<gene>
    <name evidence="10" type="ORF">SAMN05216389_10386</name>
</gene>
<dbReference type="PANTHER" id="PTHR32309">
    <property type="entry name" value="TYROSINE-PROTEIN KINASE"/>
    <property type="match status" value="1"/>
</dbReference>
<dbReference type="Proteomes" id="UP000198618">
    <property type="component" value="Unassembled WGS sequence"/>
</dbReference>
<feature type="domain" description="AAA" evidence="9">
    <location>
        <begin position="54"/>
        <end position="175"/>
    </location>
</feature>
<dbReference type="Pfam" id="PF13614">
    <property type="entry name" value="AAA_31"/>
    <property type="match status" value="1"/>
</dbReference>
<proteinExistence type="inferred from homology"/>
<dbReference type="InterPro" id="IPR025669">
    <property type="entry name" value="AAA_dom"/>
</dbReference>
<dbReference type="SUPFAM" id="SSF52540">
    <property type="entry name" value="P-loop containing nucleoside triphosphate hydrolases"/>
    <property type="match status" value="1"/>
</dbReference>
<evidence type="ECO:0000256" key="7">
    <source>
        <dbReference type="ARBA" id="ARBA00023137"/>
    </source>
</evidence>
<dbReference type="GO" id="GO:0042802">
    <property type="term" value="F:identical protein binding"/>
    <property type="evidence" value="ECO:0007669"/>
    <property type="project" value="UniProtKB-ARBA"/>
</dbReference>
<reference evidence="10 11" key="1">
    <citation type="submission" date="2016-10" db="EMBL/GenBank/DDBJ databases">
        <authorList>
            <person name="de Groot N.N."/>
        </authorList>
    </citation>
    <scope>NUCLEOTIDE SEQUENCE [LARGE SCALE GENOMIC DNA]</scope>
    <source>
        <strain evidence="10 11">IBRC-M 10780</strain>
    </source>
</reference>
<dbReference type="AlphaFoldDB" id="A0A1I0A5J4"/>
<dbReference type="Gene3D" id="3.40.50.300">
    <property type="entry name" value="P-loop containing nucleotide triphosphate hydrolases"/>
    <property type="match status" value="1"/>
</dbReference>
<protein>
    <recommendedName>
        <fullName evidence="2">non-specific protein-tyrosine kinase</fullName>
        <ecNumber evidence="2">2.7.10.2</ecNumber>
    </recommendedName>
</protein>
<dbReference type="FunFam" id="3.40.50.300:FF:000527">
    <property type="entry name" value="Tyrosine-protein kinase etk"/>
    <property type="match status" value="1"/>
</dbReference>
<dbReference type="CDD" id="cd05387">
    <property type="entry name" value="BY-kinase"/>
    <property type="match status" value="1"/>
</dbReference>
<dbReference type="InterPro" id="IPR050445">
    <property type="entry name" value="Bact_polysacc_biosynth/exp"/>
</dbReference>
<dbReference type="OrthoDB" id="9794577at2"/>
<evidence type="ECO:0000256" key="1">
    <source>
        <dbReference type="ARBA" id="ARBA00007316"/>
    </source>
</evidence>
<dbReference type="RefSeq" id="WP_090867368.1">
    <property type="nucleotide sequence ID" value="NZ_FOHE01000003.1"/>
</dbReference>
<sequence>MLKRKRKIGDRGNLVTIERNNNQSSEQFRSLRSNINFASINKDVKSLVITSPSPGDGKTLTASNLAVVFSQEGKRVLLVDADLRKPSIHHIFRITNNFGLSNYLIGQKDMESLISTIDFNLDIIPSGIIPPNPPELLGSMQMKEFISTVSDQYDLVVFDTPPVLAVTDSALVASQCDGALLVVRTKKNDVKDVEKAKEQLGFSGANLLGAVLNGKKEPKNNYYYK</sequence>
<organism evidence="10 11">
    <name type="scientific">Oceanobacillus limi</name>
    <dbReference type="NCBI Taxonomy" id="930131"/>
    <lineage>
        <taxon>Bacteria</taxon>
        <taxon>Bacillati</taxon>
        <taxon>Bacillota</taxon>
        <taxon>Bacilli</taxon>
        <taxon>Bacillales</taxon>
        <taxon>Bacillaceae</taxon>
        <taxon>Oceanobacillus</taxon>
    </lineage>
</organism>
<dbReference type="PANTHER" id="PTHR32309:SF13">
    <property type="entry name" value="FERRIC ENTEROBACTIN TRANSPORT PROTEIN FEPE"/>
    <property type="match status" value="1"/>
</dbReference>
<evidence type="ECO:0000256" key="6">
    <source>
        <dbReference type="ARBA" id="ARBA00022840"/>
    </source>
</evidence>
<dbReference type="GO" id="GO:0004715">
    <property type="term" value="F:non-membrane spanning protein tyrosine kinase activity"/>
    <property type="evidence" value="ECO:0007669"/>
    <property type="project" value="UniProtKB-EC"/>
</dbReference>
<dbReference type="EMBL" id="FOHE01000003">
    <property type="protein sequence ID" value="SES89379.1"/>
    <property type="molecule type" value="Genomic_DNA"/>
</dbReference>
<dbReference type="STRING" id="930131.SAMN05216389_10386"/>
<evidence type="ECO:0000256" key="5">
    <source>
        <dbReference type="ARBA" id="ARBA00022777"/>
    </source>
</evidence>
<evidence type="ECO:0000256" key="3">
    <source>
        <dbReference type="ARBA" id="ARBA00022679"/>
    </source>
</evidence>
<keyword evidence="11" id="KW-1185">Reference proteome</keyword>
<dbReference type="EC" id="2.7.10.2" evidence="2"/>
<dbReference type="GO" id="GO:0005886">
    <property type="term" value="C:plasma membrane"/>
    <property type="evidence" value="ECO:0007669"/>
    <property type="project" value="TreeGrafter"/>
</dbReference>
<evidence type="ECO:0000313" key="11">
    <source>
        <dbReference type="Proteomes" id="UP000198618"/>
    </source>
</evidence>
<dbReference type="NCBIfam" id="TIGR01007">
    <property type="entry name" value="eps_fam"/>
    <property type="match status" value="1"/>
</dbReference>
<evidence type="ECO:0000256" key="2">
    <source>
        <dbReference type="ARBA" id="ARBA00011903"/>
    </source>
</evidence>
<evidence type="ECO:0000256" key="4">
    <source>
        <dbReference type="ARBA" id="ARBA00022741"/>
    </source>
</evidence>
<keyword evidence="6" id="KW-0067">ATP-binding</keyword>
<dbReference type="InterPro" id="IPR005702">
    <property type="entry name" value="Wzc-like_C"/>
</dbReference>
<evidence type="ECO:0000256" key="8">
    <source>
        <dbReference type="ARBA" id="ARBA00051245"/>
    </source>
</evidence>
<evidence type="ECO:0000259" key="9">
    <source>
        <dbReference type="Pfam" id="PF13614"/>
    </source>
</evidence>